<accession>A0A7X6MB60</accession>
<evidence type="ECO:0008006" key="5">
    <source>
        <dbReference type="Google" id="ProtNLM"/>
    </source>
</evidence>
<feature type="transmembrane region" description="Helical" evidence="2">
    <location>
        <begin position="33"/>
        <end position="52"/>
    </location>
</feature>
<feature type="compositionally biased region" description="Polar residues" evidence="1">
    <location>
        <begin position="853"/>
        <end position="871"/>
    </location>
</feature>
<feature type="region of interest" description="Disordered" evidence="1">
    <location>
        <begin position="784"/>
        <end position="1155"/>
    </location>
</feature>
<feature type="transmembrane region" description="Helical" evidence="2">
    <location>
        <begin position="660"/>
        <end position="681"/>
    </location>
</feature>
<protein>
    <recommendedName>
        <fullName evidence="5">TrbL/VirB6 plasmid conjugal transfer protein</fullName>
    </recommendedName>
</protein>
<evidence type="ECO:0000256" key="1">
    <source>
        <dbReference type="SAM" id="MobiDB-lite"/>
    </source>
</evidence>
<feature type="transmembrane region" description="Helical" evidence="2">
    <location>
        <begin position="630"/>
        <end position="654"/>
    </location>
</feature>
<evidence type="ECO:0000256" key="2">
    <source>
        <dbReference type="SAM" id="Phobius"/>
    </source>
</evidence>
<keyword evidence="2" id="KW-0472">Membrane</keyword>
<feature type="transmembrane region" description="Helical" evidence="2">
    <location>
        <begin position="173"/>
        <end position="200"/>
    </location>
</feature>
<name>A0A7X6MB60_9ACTN</name>
<dbReference type="Proteomes" id="UP000553209">
    <property type="component" value="Unassembled WGS sequence"/>
</dbReference>
<feature type="compositionally biased region" description="Polar residues" evidence="1">
    <location>
        <begin position="1087"/>
        <end position="1102"/>
    </location>
</feature>
<feature type="region of interest" description="Disordered" evidence="1">
    <location>
        <begin position="491"/>
        <end position="512"/>
    </location>
</feature>
<keyword evidence="4" id="KW-1185">Reference proteome</keyword>
<feature type="transmembrane region" description="Helical" evidence="2">
    <location>
        <begin position="301"/>
        <end position="322"/>
    </location>
</feature>
<feature type="compositionally biased region" description="Polar residues" evidence="1">
    <location>
        <begin position="502"/>
        <end position="512"/>
    </location>
</feature>
<feature type="compositionally biased region" description="Polar residues" evidence="1">
    <location>
        <begin position="972"/>
        <end position="988"/>
    </location>
</feature>
<feature type="compositionally biased region" description="Basic and acidic residues" evidence="1">
    <location>
        <begin position="892"/>
        <end position="902"/>
    </location>
</feature>
<dbReference type="AlphaFoldDB" id="A0A7X6MB60"/>
<feature type="compositionally biased region" description="Gly residues" evidence="1">
    <location>
        <begin position="839"/>
        <end position="852"/>
    </location>
</feature>
<feature type="transmembrane region" description="Helical" evidence="2">
    <location>
        <begin position="596"/>
        <end position="618"/>
    </location>
</feature>
<feature type="compositionally biased region" description="Low complexity" evidence="1">
    <location>
        <begin position="1043"/>
        <end position="1064"/>
    </location>
</feature>
<sequence length="1155" mass="118828">MSRGDAMEREGAITRVRDGFGGALARLGWSKSVVGVFLVVLVAPLLIGLLGGSTAFADDNASEDEDNYSLYKLASNGAGYFSDSNEPGESLGGAWENIAESEPGAAGSLLGYGDPTVSQFKRWLSAGLSGSTQTITHETLSQGGDAFLAYGQFGAANKDLGFDSMSSGVIGDIIGGFAGSVVWACYGVALLISGLFFAFIELLKFLNPFAWFYTAVADVTTAAGTSGGYQQGLADGMLNNCEGEDCGPPGPLLGVANFIGEWYGMLVNLSWTVLVPLFLGFLLIGLVLFKKMDRGSAIKKFAVRLLFLGFGLPIFGSMYTAVLDSFSESGVDASAGATQVVLSNYVDFNAWAMNSRLLVPEDATIGWNEGRGQADPKSTMSARTSALAINIVSHSAYRDAGWDAGGVSADAEDAWRNASNVDLTQEEPGSWQQVGTTLDILNRYISGQETPASDFESGVKGWLSENADEDVKEDWFNNTGSYGDVEQFGDEDDPKASEAPMISTQDEGLQSEVSDGVRTFTTKNQEDSAKTCGFMVTTDNGAPAKCSMSPLSMYNYLNSSFSSDSLTSFSSENAMSGLVRENHASVSQVGSGPASFMYWANTVTLLGSVCLLGIWYAFGMVIGALKRTFSLIAAIPFATLGAIAAISKVIIYSVAMILEVILTIFLYQFVSRLIIGVPSIASGPLTNLVSENGLLSTLGLGPVAVVVLTFLSTLLIIAVTFILLRVRKTVLQALDEVVTKLVDKFLETDTAPKAKQGGLMQAAAGGLGAGAGMAAGNKLAQATGGKLSGLKKPNGNGQPGPGGGDTNKPNASGIPSNAQLEGGKANVLESGQSGSRQQGPGGNGLPQGGPGTFNGSRPSSSERGSTGQLEQSEQDRKGGPLQLAGSRPGSTQEDKAAAEDVARQGGLSRLGFDAKDQKKAEIPGGGVTTGDVASSAPGAGQGHGDSNRVLEGKVLPSPPGGRRSKGVEFGADQTNYSGSNPGDQQARSTPRPGSRTGGTSVPTRFGPQADPGGQAGTPSMKPVLQSSQAARPSGAIPLPAGPTPAASSGPATAAPKAPASTGPTAVGGPSTVGDAPSGNGFSHRYQRSGSQAPHVQGQQAPSATTPSGGAGQPAPQGSSAIKDSKFKAGPRQGAKQPRARENAERPSPVNRPDGS</sequence>
<feature type="compositionally biased region" description="Polar residues" evidence="1">
    <location>
        <begin position="809"/>
        <end position="819"/>
    </location>
</feature>
<dbReference type="EMBL" id="JAAXPG010000002">
    <property type="protein sequence ID" value="NKY96778.1"/>
    <property type="molecule type" value="Genomic_DNA"/>
</dbReference>
<dbReference type="RefSeq" id="WP_061081262.1">
    <property type="nucleotide sequence ID" value="NZ_JAAXPG010000002.1"/>
</dbReference>
<comment type="caution">
    <text evidence="3">The sequence shown here is derived from an EMBL/GenBank/DDBJ whole genome shotgun (WGS) entry which is preliminary data.</text>
</comment>
<feature type="transmembrane region" description="Helical" evidence="2">
    <location>
        <begin position="269"/>
        <end position="289"/>
    </location>
</feature>
<keyword evidence="2" id="KW-0812">Transmembrane</keyword>
<feature type="compositionally biased region" description="Basic and acidic residues" evidence="1">
    <location>
        <begin position="912"/>
        <end position="921"/>
    </location>
</feature>
<gene>
    <name evidence="3" type="ORF">HGB44_03680</name>
</gene>
<feature type="transmembrane region" description="Helical" evidence="2">
    <location>
        <begin position="693"/>
        <end position="724"/>
    </location>
</feature>
<evidence type="ECO:0000313" key="4">
    <source>
        <dbReference type="Proteomes" id="UP000553209"/>
    </source>
</evidence>
<organism evidence="3 4">
    <name type="scientific">Nocardiopsis alborubida</name>
    <dbReference type="NCBI Taxonomy" id="146802"/>
    <lineage>
        <taxon>Bacteria</taxon>
        <taxon>Bacillati</taxon>
        <taxon>Actinomycetota</taxon>
        <taxon>Actinomycetes</taxon>
        <taxon>Streptosporangiales</taxon>
        <taxon>Nocardiopsidaceae</taxon>
        <taxon>Nocardiopsis</taxon>
    </lineage>
</organism>
<keyword evidence="2" id="KW-1133">Transmembrane helix</keyword>
<proteinExistence type="predicted"/>
<feature type="compositionally biased region" description="Low complexity" evidence="1">
    <location>
        <begin position="1103"/>
        <end position="1120"/>
    </location>
</feature>
<evidence type="ECO:0000313" key="3">
    <source>
        <dbReference type="EMBL" id="NKY96778.1"/>
    </source>
</evidence>
<reference evidence="3 4" key="1">
    <citation type="submission" date="2020-04" db="EMBL/GenBank/DDBJ databases">
        <title>MicrobeNet Type strains.</title>
        <authorList>
            <person name="Nicholson A.C."/>
        </authorList>
    </citation>
    <scope>NUCLEOTIDE SEQUENCE [LARGE SCALE GENOMIC DNA]</scope>
    <source>
        <strain evidence="3 4">ATCC 23612</strain>
    </source>
</reference>